<proteinExistence type="predicted"/>
<organism evidence="5 6">
    <name type="scientific">Lojkania enalia</name>
    <dbReference type="NCBI Taxonomy" id="147567"/>
    <lineage>
        <taxon>Eukaryota</taxon>
        <taxon>Fungi</taxon>
        <taxon>Dikarya</taxon>
        <taxon>Ascomycota</taxon>
        <taxon>Pezizomycotina</taxon>
        <taxon>Dothideomycetes</taxon>
        <taxon>Pleosporomycetidae</taxon>
        <taxon>Pleosporales</taxon>
        <taxon>Pleosporales incertae sedis</taxon>
        <taxon>Lojkania</taxon>
    </lineage>
</organism>
<dbReference type="InterPro" id="IPR009057">
    <property type="entry name" value="Homeodomain-like_sf"/>
</dbReference>
<dbReference type="PROSITE" id="PS51294">
    <property type="entry name" value="HTH_MYB"/>
    <property type="match status" value="1"/>
</dbReference>
<dbReference type="InterPro" id="IPR001005">
    <property type="entry name" value="SANT/Myb"/>
</dbReference>
<evidence type="ECO:0000313" key="6">
    <source>
        <dbReference type="Proteomes" id="UP000800093"/>
    </source>
</evidence>
<dbReference type="PROSITE" id="PS50090">
    <property type="entry name" value="MYB_LIKE"/>
    <property type="match status" value="1"/>
</dbReference>
<evidence type="ECO:0000259" key="4">
    <source>
        <dbReference type="PROSITE" id="PS51294"/>
    </source>
</evidence>
<dbReference type="InterPro" id="IPR017930">
    <property type="entry name" value="Myb_dom"/>
</dbReference>
<dbReference type="PANTHER" id="PTHR46734">
    <property type="entry name" value="TELOMERIC REPEAT-BINDING FACTOR 1 TERF1"/>
    <property type="match status" value="1"/>
</dbReference>
<feature type="compositionally biased region" description="Basic and acidic residues" evidence="2">
    <location>
        <begin position="384"/>
        <end position="393"/>
    </location>
</feature>
<dbReference type="AlphaFoldDB" id="A0A9P4N6Z1"/>
<accession>A0A9P4N6Z1</accession>
<feature type="domain" description="Myb-like" evidence="3">
    <location>
        <begin position="272"/>
        <end position="325"/>
    </location>
</feature>
<gene>
    <name evidence="5" type="ORF">CC78DRAFT_201012</name>
</gene>
<feature type="domain" description="HTH myb-type" evidence="4">
    <location>
        <begin position="272"/>
        <end position="326"/>
    </location>
</feature>
<protein>
    <submittedName>
        <fullName evidence="5">Uncharacterized protein</fullName>
    </submittedName>
</protein>
<feature type="compositionally biased region" description="Basic and acidic residues" evidence="2">
    <location>
        <begin position="231"/>
        <end position="255"/>
    </location>
</feature>
<dbReference type="SUPFAM" id="SSF46689">
    <property type="entry name" value="Homeodomain-like"/>
    <property type="match status" value="2"/>
</dbReference>
<feature type="compositionally biased region" description="Low complexity" evidence="2">
    <location>
        <begin position="147"/>
        <end position="158"/>
    </location>
</feature>
<sequence>MEPRIAKLLGDSASLNRSSFDVISVLPPPPVAPPRPLPVEPSTVGDDVNAKNTTVRNEYVAREIYRQANAQGPPVGSRQKSSVPIAEVLNNEAPTPPRPQQQLAPSTTHTAPFSGRLSDILLDPSQHHANKRRKLDTTETPASGNDLLKLPKLPQLPKKASRRPRIPPLLQGLHQPPPLPPEGRLIPPITDEAGEFRRDIGTRVALRSPAAYENTTDRDTDRETQSASIESKAHHEAGQERNKETSAFGQDKENLNQENAENATRIDSAKGRESKKRNKWSEQETRDLLHGVSKFGIGNWKKILQCPEFKFNQRSAVDLKDRFRTCCPGEGLKLRKPRAKDSQKDSARKQDESFSSTTTNQEDDASHRFSFDSNKGIAKIPRKPRGDSHKKSSAELAAMGIDKPFFKTKRRERREFTEEDDENLLRGFEKYGPVWHSMRDDEDLGFSSRHPTDLRDRFRIKYPEKYAKAGYKLKLKNELMLKEKEGSGSHRSTGTLDSVHKPEGASQEEPSSTSHASTTVSSTSIPNLRSQTLLQPIYPGFFEDDVGDEDEGHGERSPVFLNRKIFEWADNNPSQTITTTGSASIPTMAMLPPDFSMNILSSMDDIHINPLATLKLPMTSVDSNIQPSSNSLSLASPMNPSTVANISTPSTVSSTARPLFAPSKQPNMSSLLRTPNLPTIVFPHVPASSARSAMHNLPPPADLLSGLDMDARPVESQNAAFVLDDANLGFGYAVPNGNGASFATATLAPLGGAVARGILGVGVERMGGEEPLGERSVLNSSI</sequence>
<feature type="region of interest" description="Disordered" evidence="2">
    <location>
        <begin position="67"/>
        <end position="182"/>
    </location>
</feature>
<feature type="compositionally biased region" description="Polar residues" evidence="2">
    <location>
        <begin position="100"/>
        <end position="111"/>
    </location>
</feature>
<feature type="region of interest" description="Disordered" evidence="2">
    <location>
        <begin position="484"/>
        <end position="528"/>
    </location>
</feature>
<keyword evidence="6" id="KW-1185">Reference proteome</keyword>
<keyword evidence="1" id="KW-0539">Nucleus</keyword>
<feature type="region of interest" description="Disordered" evidence="2">
    <location>
        <begin position="330"/>
        <end position="394"/>
    </location>
</feature>
<feature type="compositionally biased region" description="Low complexity" evidence="2">
    <location>
        <begin position="511"/>
        <end position="524"/>
    </location>
</feature>
<name>A0A9P4N6Z1_9PLEO</name>
<feature type="compositionally biased region" description="Basic and acidic residues" evidence="2">
    <location>
        <begin position="215"/>
        <end position="224"/>
    </location>
</feature>
<dbReference type="Pfam" id="PF00249">
    <property type="entry name" value="Myb_DNA-binding"/>
    <property type="match status" value="1"/>
</dbReference>
<dbReference type="InterPro" id="IPR052450">
    <property type="entry name" value="TRBD-Containing_Protein"/>
</dbReference>
<dbReference type="Proteomes" id="UP000800093">
    <property type="component" value="Unassembled WGS sequence"/>
</dbReference>
<evidence type="ECO:0000256" key="2">
    <source>
        <dbReference type="SAM" id="MobiDB-lite"/>
    </source>
</evidence>
<feature type="region of interest" description="Disordered" evidence="2">
    <location>
        <begin position="27"/>
        <end position="52"/>
    </location>
</feature>
<dbReference type="Gene3D" id="1.10.10.60">
    <property type="entry name" value="Homeodomain-like"/>
    <property type="match status" value="1"/>
</dbReference>
<evidence type="ECO:0000256" key="1">
    <source>
        <dbReference type="ARBA" id="ARBA00023242"/>
    </source>
</evidence>
<feature type="region of interest" description="Disordered" evidence="2">
    <location>
        <begin position="201"/>
        <end position="284"/>
    </location>
</feature>
<evidence type="ECO:0000313" key="5">
    <source>
        <dbReference type="EMBL" id="KAF2265409.1"/>
    </source>
</evidence>
<dbReference type="EMBL" id="ML986607">
    <property type="protein sequence ID" value="KAF2265409.1"/>
    <property type="molecule type" value="Genomic_DNA"/>
</dbReference>
<dbReference type="SMART" id="SM00717">
    <property type="entry name" value="SANT"/>
    <property type="match status" value="2"/>
</dbReference>
<dbReference type="Gene3D" id="1.10.246.220">
    <property type="match status" value="1"/>
</dbReference>
<comment type="caution">
    <text evidence="5">The sequence shown here is derived from an EMBL/GenBank/DDBJ whole genome shotgun (WGS) entry which is preliminary data.</text>
</comment>
<evidence type="ECO:0000259" key="3">
    <source>
        <dbReference type="PROSITE" id="PS50090"/>
    </source>
</evidence>
<feature type="compositionally biased region" description="Pro residues" evidence="2">
    <location>
        <begin position="27"/>
        <end position="39"/>
    </location>
</feature>
<reference evidence="6" key="1">
    <citation type="journal article" date="2020" name="Stud. Mycol.">
        <title>101 Dothideomycetes genomes: A test case for predicting lifestyles and emergence of pathogens.</title>
        <authorList>
            <person name="Haridas S."/>
            <person name="Albert R."/>
            <person name="Binder M."/>
            <person name="Bloem J."/>
            <person name="LaButti K."/>
            <person name="Salamov A."/>
            <person name="Andreopoulos B."/>
            <person name="Baker S."/>
            <person name="Barry K."/>
            <person name="Bills G."/>
            <person name="Bluhm B."/>
            <person name="Cannon C."/>
            <person name="Castanera R."/>
            <person name="Culley D."/>
            <person name="Daum C."/>
            <person name="Ezra D."/>
            <person name="Gonzalez J."/>
            <person name="Henrissat B."/>
            <person name="Kuo A."/>
            <person name="Liang C."/>
            <person name="Lipzen A."/>
            <person name="Lutzoni F."/>
            <person name="Magnuson J."/>
            <person name="Mondo S."/>
            <person name="Nolan M."/>
            <person name="Ohm R."/>
            <person name="Pangilinan J."/>
            <person name="Park H.-J."/>
            <person name="Ramirez L."/>
            <person name="Alfaro M."/>
            <person name="Sun H."/>
            <person name="Tritt A."/>
            <person name="Yoshinaga Y."/>
            <person name="Zwiers L.-H."/>
            <person name="Turgeon B."/>
            <person name="Goodwin S."/>
            <person name="Spatafora J."/>
            <person name="Crous P."/>
            <person name="Grigoriev I."/>
        </authorList>
    </citation>
    <scope>NUCLEOTIDE SEQUENCE [LARGE SCALE GENOMIC DNA]</scope>
    <source>
        <strain evidence="6">CBS 304.66</strain>
    </source>
</reference>
<dbReference type="CDD" id="cd11660">
    <property type="entry name" value="SANT_TRF"/>
    <property type="match status" value="1"/>
</dbReference>
<dbReference type="OrthoDB" id="608866at2759"/>
<feature type="compositionally biased region" description="Basic and acidic residues" evidence="2">
    <location>
        <begin position="339"/>
        <end position="352"/>
    </location>
</feature>
<dbReference type="PANTHER" id="PTHR46734:SF1">
    <property type="entry name" value="TELOMERIC REPEAT-BINDING FACTOR 1"/>
    <property type="match status" value="1"/>
</dbReference>